<dbReference type="AlphaFoldDB" id="A0A380KSZ6"/>
<dbReference type="GeneID" id="69902074"/>
<evidence type="ECO:0000259" key="1">
    <source>
        <dbReference type="Pfam" id="PF13274"/>
    </source>
</evidence>
<reference evidence="3 4" key="1">
    <citation type="submission" date="2018-06" db="EMBL/GenBank/DDBJ databases">
        <authorList>
            <consortium name="Pathogen Informatics"/>
            <person name="Doyle S."/>
        </authorList>
    </citation>
    <scope>NUCLEOTIDE SEQUENCE [LARGE SCALE GENOMIC DNA]</scope>
    <source>
        <strain evidence="3 4">NCTC13760</strain>
    </source>
</reference>
<evidence type="ECO:0000313" key="4">
    <source>
        <dbReference type="Proteomes" id="UP000255352"/>
    </source>
</evidence>
<dbReference type="Proteomes" id="UP000255352">
    <property type="component" value="Unassembled WGS sequence"/>
</dbReference>
<proteinExistence type="predicted"/>
<feature type="domain" description="Antitoxin SocA-like Panacea" evidence="1">
    <location>
        <begin position="33"/>
        <end position="133"/>
    </location>
</feature>
<protein>
    <submittedName>
        <fullName evidence="3">Phage protein</fullName>
    </submittedName>
</protein>
<name>A0A380KSZ6_9STRE</name>
<organism evidence="3 4">
    <name type="scientific">Streptococcus infantarius</name>
    <dbReference type="NCBI Taxonomy" id="102684"/>
    <lineage>
        <taxon>Bacteria</taxon>
        <taxon>Bacillati</taxon>
        <taxon>Bacillota</taxon>
        <taxon>Bacilli</taxon>
        <taxon>Lactobacillales</taxon>
        <taxon>Streptococcaceae</taxon>
        <taxon>Streptococcus</taxon>
    </lineage>
</organism>
<dbReference type="EMBL" id="UHFP01000001">
    <property type="protein sequence ID" value="SUN68102.1"/>
    <property type="molecule type" value="Genomic_DNA"/>
</dbReference>
<evidence type="ECO:0000313" key="2">
    <source>
        <dbReference type="EMBL" id="SUN68102.1"/>
    </source>
</evidence>
<dbReference type="EMBL" id="UHFP01000002">
    <property type="protein sequence ID" value="SUN72133.1"/>
    <property type="molecule type" value="Genomic_DNA"/>
</dbReference>
<gene>
    <name evidence="2" type="ORF">NCTC13760_00784</name>
    <name evidence="3" type="ORF">NCTC13760_02073</name>
</gene>
<sequence>MIDVLKIVNWFKVRNYSDMKTNDNVEALTQLKVMKLLYYAQGVSLALYDKLLFPEKILAWKYGPAVQEVYDVYKGSREIVDSTSNGMSDTEIGDYQEVNSDQEAALILNAVVDAYGDMSAIELMNQTHGEAPWLETTQSQEIDVNLIKDFFVKEIVE</sequence>
<evidence type="ECO:0000313" key="3">
    <source>
        <dbReference type="EMBL" id="SUN72133.1"/>
    </source>
</evidence>
<dbReference type="Pfam" id="PF13274">
    <property type="entry name" value="SocA_Panacea"/>
    <property type="match status" value="1"/>
</dbReference>
<dbReference type="InterPro" id="IPR025272">
    <property type="entry name" value="SocA_Panacea"/>
</dbReference>
<accession>A0A380KSZ6</accession>
<dbReference type="RefSeq" id="WP_006532421.1">
    <property type="nucleotide sequence ID" value="NZ_CABKNK020000002.1"/>
</dbReference>